<dbReference type="InterPro" id="IPR011871">
    <property type="entry name" value="Fib_succ_major"/>
</dbReference>
<evidence type="ECO:0000259" key="2">
    <source>
        <dbReference type="Pfam" id="PF09603"/>
    </source>
</evidence>
<gene>
    <name evidence="3" type="ORF">LX74_01328</name>
</gene>
<dbReference type="Pfam" id="PF09603">
    <property type="entry name" value="Fib_succ_major"/>
    <property type="match status" value="1"/>
</dbReference>
<sequence length="536" mass="56716">MNKNIQRAASLAVISLLLWTTSCRTTDSENTLSASGISAVNVNLLGTSFTDVSGNAQASVAKLGTVTDVAQTHSVLVDPSHIISVEYTPATTSLKNSAGLNPVAVISGSPLTQGMKFRVIAYNNSTTAESYSDYTIGASNSIQGNPLMLTNGVNYTIVAYSYGSSYLPAYSASDTTLQYNDANRDFMFVKTSFTPNGANIVNKIPITLNHEITEITTIIDASGYGNITNIQNAKITPHYTTSTISLADGSISNYANAASGGIPLVFPNLSSAATTQTANNILINASEMGSFSADVAIGGGALKTIGLPNSFLIKPGYRRNLTIKLAKCGANINGINTNFMCHNLGADYSQDPNNPSNNALVHGAKYNWGAKTESVSQTLDQQSATISYTYNGDKTNNDAWVGANARNNPCPSGYRIPTQSELQSLIQGLNGTLGSGTYNSNTVKGSWLSSYTSYDSFRIFTSKINTAYSISLPAAGYRDATSTIQQRNSAGWYWTSNGNGSYNVLQFDNTYFPGVTNSTTFSAGSGNALPVRCIAN</sequence>
<dbReference type="Proteomes" id="UP000324513">
    <property type="component" value="Unassembled WGS sequence"/>
</dbReference>
<comment type="caution">
    <text evidence="3">The sequence shown here is derived from an EMBL/GenBank/DDBJ whole genome shotgun (WGS) entry which is preliminary data.</text>
</comment>
<keyword evidence="1" id="KW-0732">Signal</keyword>
<evidence type="ECO:0000313" key="4">
    <source>
        <dbReference type="Proteomes" id="UP000324513"/>
    </source>
</evidence>
<keyword evidence="4" id="KW-1185">Reference proteome</keyword>
<feature type="signal peptide" evidence="1">
    <location>
        <begin position="1"/>
        <end position="25"/>
    </location>
</feature>
<feature type="domain" description="Fibrobacter succinogenes major paralogous" evidence="2">
    <location>
        <begin position="356"/>
        <end position="534"/>
    </location>
</feature>
<reference evidence="3 4" key="1">
    <citation type="submission" date="2019-07" db="EMBL/GenBank/DDBJ databases">
        <title>Genomic Encyclopedia of Archaeal and Bacterial Type Strains, Phase II (KMG-II): from individual species to whole genera.</title>
        <authorList>
            <person name="Goeker M."/>
        </authorList>
    </citation>
    <scope>NUCLEOTIDE SEQUENCE [LARGE SCALE GENOMIC DNA]</scope>
    <source>
        <strain evidence="3 4">DSM 14571</strain>
    </source>
</reference>
<protein>
    <submittedName>
        <fullName evidence="3">Uncharacterized protein (TIGR02145 family)</fullName>
    </submittedName>
</protein>
<accession>A0ABY3NI52</accession>
<evidence type="ECO:0000256" key="1">
    <source>
        <dbReference type="SAM" id="SignalP"/>
    </source>
</evidence>
<evidence type="ECO:0000313" key="3">
    <source>
        <dbReference type="EMBL" id="TYO92369.1"/>
    </source>
</evidence>
<name>A0ABY3NI52_ELIMR</name>
<feature type="chain" id="PRO_5046328673" evidence="1">
    <location>
        <begin position="26"/>
        <end position="536"/>
    </location>
</feature>
<dbReference type="EMBL" id="VNHK01000004">
    <property type="protein sequence ID" value="TYO92369.1"/>
    <property type="molecule type" value="Genomic_DNA"/>
</dbReference>
<dbReference type="RefSeq" id="WP_065083287.1">
    <property type="nucleotide sequence ID" value="NZ_CP040516.1"/>
</dbReference>
<organism evidence="3 4">
    <name type="scientific">Elizabethkingia miricola</name>
    <name type="common">Chryseobacterium miricola</name>
    <dbReference type="NCBI Taxonomy" id="172045"/>
    <lineage>
        <taxon>Bacteria</taxon>
        <taxon>Pseudomonadati</taxon>
        <taxon>Bacteroidota</taxon>
        <taxon>Flavobacteriia</taxon>
        <taxon>Flavobacteriales</taxon>
        <taxon>Weeksellaceae</taxon>
        <taxon>Elizabethkingia</taxon>
    </lineage>
</organism>
<dbReference type="PROSITE" id="PS51257">
    <property type="entry name" value="PROKAR_LIPOPROTEIN"/>
    <property type="match status" value="1"/>
</dbReference>
<proteinExistence type="predicted"/>